<dbReference type="EMBL" id="CP081201">
    <property type="protein sequence ID" value="UXZ93873.1"/>
    <property type="molecule type" value="Genomic_DNA"/>
</dbReference>
<protein>
    <submittedName>
        <fullName evidence="1">Uncharacterized protein</fullName>
    </submittedName>
</protein>
<evidence type="ECO:0000313" key="2">
    <source>
        <dbReference type="Proteomes" id="UP001063228"/>
    </source>
</evidence>
<sequence length="81" mass="9342">MHSNVLRAGNGFIRRDQIKDAYSELSFIEGAVHEFLQSSEQVRNIFMVEVSRENPSLANCAPVIRKARTRQWIMFEANRSS</sequence>
<gene>
    <name evidence="1" type="ORF">K3169_15905</name>
</gene>
<reference evidence="1" key="1">
    <citation type="submission" date="2021-08" db="EMBL/GenBank/DDBJ databases">
        <title>Complete genome sequence of Pseudomonas phytophila.</title>
        <authorList>
            <person name="Weir B.S."/>
            <person name="Templeton M.D."/>
            <person name="Arshed S."/>
            <person name="Andersen M.T."/>
            <person name="Jayaraman J."/>
        </authorList>
    </citation>
    <scope>NUCLEOTIDE SEQUENCE</scope>
    <source>
        <strain evidence="1">ICMP 23753</strain>
    </source>
</reference>
<keyword evidence="2" id="KW-1185">Reference proteome</keyword>
<dbReference type="RefSeq" id="WP_231674576.1">
    <property type="nucleotide sequence ID" value="NZ_CP081201.1"/>
</dbReference>
<organism evidence="1 2">
    <name type="scientific">Pseudomonas phytophila</name>
    <dbReference type="NCBI Taxonomy" id="2867264"/>
    <lineage>
        <taxon>Bacteria</taxon>
        <taxon>Pseudomonadati</taxon>
        <taxon>Pseudomonadota</taxon>
        <taxon>Gammaproteobacteria</taxon>
        <taxon>Pseudomonadales</taxon>
        <taxon>Pseudomonadaceae</taxon>
        <taxon>Pseudomonas</taxon>
    </lineage>
</organism>
<dbReference type="Proteomes" id="UP001063228">
    <property type="component" value="Chromosome"/>
</dbReference>
<name>A0ABY6F820_9PSED</name>
<accession>A0ABY6F820</accession>
<proteinExistence type="predicted"/>
<evidence type="ECO:0000313" key="1">
    <source>
        <dbReference type="EMBL" id="UXZ93873.1"/>
    </source>
</evidence>